<proteinExistence type="inferred from homology"/>
<evidence type="ECO:0000313" key="6">
    <source>
        <dbReference type="Proteomes" id="UP000281170"/>
    </source>
</evidence>
<dbReference type="PANTHER" id="PTHR21666:SF263">
    <property type="entry name" value="MUREIN HYDROLASE ACTIVATOR NLPD"/>
    <property type="match status" value="1"/>
</dbReference>
<dbReference type="Proteomes" id="UP000054859">
    <property type="component" value="Unassembled WGS sequence"/>
</dbReference>
<dbReference type="CDD" id="cd12797">
    <property type="entry name" value="M23_peptidase"/>
    <property type="match status" value="1"/>
</dbReference>
<keyword evidence="5" id="KW-1185">Reference proteome</keyword>
<reference evidence="4 6" key="2">
    <citation type="submission" date="2018-12" db="EMBL/GenBank/DDBJ databases">
        <authorList>
            <consortium name="Pathogen Informatics"/>
        </authorList>
    </citation>
    <scope>NUCLEOTIDE SEQUENCE [LARGE SCALE GENOMIC DNA]</scope>
    <source>
        <strain evidence="4 6">NCTC12735</strain>
        <plasmid evidence="6">11</plasmid>
    </source>
</reference>
<dbReference type="EMBL" id="LR134420">
    <property type="protein sequence ID" value="VEH85068.1"/>
    <property type="molecule type" value="Genomic_DNA"/>
</dbReference>
<dbReference type="AlphaFoldDB" id="A0A0W0R265"/>
<evidence type="ECO:0000256" key="1">
    <source>
        <dbReference type="ARBA" id="ARBA00038420"/>
    </source>
</evidence>
<dbReference type="Pfam" id="PF01551">
    <property type="entry name" value="Peptidase_M23"/>
    <property type="match status" value="1"/>
</dbReference>
<dbReference type="InterPro" id="IPR050570">
    <property type="entry name" value="Cell_wall_metabolism_enzyme"/>
</dbReference>
<sequence>MVFLASSCSEREDLAPVEELTHWKAVGLNHKTHRVSAGETLFAIAFRYDQDYHQLAALNNISPPYTVRVGQVIRLRPAATYVPPRYKPTPQRNYSRPRFTPKYNYPETSFKGNGRWMWPAQGRVVSNFYPAQGKKGIDIAGQKGDKIRSSASGIVAYAGNGIAGYGNLIIIKHDNRYLTAYGNNARLLVKEGQKIKAGQIIAEMGIVDRKYWGVHFEIRNAGQPVNPLNYLQKG</sequence>
<accession>A0A0W0R265</accession>
<gene>
    <name evidence="4" type="primary">nlpD</name>
    <name evidence="3" type="ORF">Lade_1488</name>
    <name evidence="4" type="ORF">NCTC12735_00690</name>
</gene>
<dbReference type="InterPro" id="IPR018392">
    <property type="entry name" value="LysM"/>
</dbReference>
<protein>
    <submittedName>
        <fullName evidence="4">Lipoprotein NlpD</fullName>
    </submittedName>
    <submittedName>
        <fullName evidence="3">Membrane protein</fullName>
    </submittedName>
</protein>
<dbReference type="EMBL" id="LNKA01000007">
    <property type="protein sequence ID" value="KTC65174.1"/>
    <property type="molecule type" value="Genomic_DNA"/>
</dbReference>
<dbReference type="PANTHER" id="PTHR21666">
    <property type="entry name" value="PEPTIDASE-RELATED"/>
    <property type="match status" value="1"/>
</dbReference>
<evidence type="ECO:0000313" key="3">
    <source>
        <dbReference type="EMBL" id="KTC65174.1"/>
    </source>
</evidence>
<dbReference type="GO" id="GO:0032153">
    <property type="term" value="C:cell division site"/>
    <property type="evidence" value="ECO:0007669"/>
    <property type="project" value="TreeGrafter"/>
</dbReference>
<keyword evidence="4" id="KW-0449">Lipoprotein</keyword>
<dbReference type="Gene3D" id="2.70.70.10">
    <property type="entry name" value="Glucose Permease (Domain IIA)"/>
    <property type="match status" value="1"/>
</dbReference>
<organism evidence="3 5">
    <name type="scientific">Legionella adelaidensis</name>
    <dbReference type="NCBI Taxonomy" id="45056"/>
    <lineage>
        <taxon>Bacteria</taxon>
        <taxon>Pseudomonadati</taxon>
        <taxon>Pseudomonadota</taxon>
        <taxon>Gammaproteobacteria</taxon>
        <taxon>Legionellales</taxon>
        <taxon>Legionellaceae</taxon>
        <taxon>Legionella</taxon>
    </lineage>
</organism>
<dbReference type="SUPFAM" id="SSF51261">
    <property type="entry name" value="Duplicated hybrid motif"/>
    <property type="match status" value="1"/>
</dbReference>
<reference evidence="3 5" key="1">
    <citation type="submission" date="2015-11" db="EMBL/GenBank/DDBJ databases">
        <title>Identification of large and diverse effector repertoires of 38 Legionella species.</title>
        <authorList>
            <person name="Burstein D."/>
            <person name="Amaro F."/>
            <person name="Zusman T."/>
            <person name="Lifshitz Z."/>
            <person name="Cohen O."/>
            <person name="Gilbert J.A."/>
            <person name="Pupko T."/>
            <person name="Shuman H.A."/>
            <person name="Segal G."/>
        </authorList>
    </citation>
    <scope>NUCLEOTIDE SEQUENCE [LARGE SCALE GENOMIC DNA]</scope>
    <source>
        <strain evidence="3 5">1762-AUS-E</strain>
    </source>
</reference>
<dbReference type="InterPro" id="IPR011055">
    <property type="entry name" value="Dup_hybrid_motif"/>
</dbReference>
<evidence type="ECO:0000313" key="4">
    <source>
        <dbReference type="EMBL" id="VEH85068.1"/>
    </source>
</evidence>
<keyword evidence="4" id="KW-0614">Plasmid</keyword>
<dbReference type="SMART" id="SM00257">
    <property type="entry name" value="LysM"/>
    <property type="match status" value="1"/>
</dbReference>
<dbReference type="Proteomes" id="UP000281170">
    <property type="component" value="Plasmid 11"/>
</dbReference>
<dbReference type="GO" id="GO:0004222">
    <property type="term" value="F:metalloendopeptidase activity"/>
    <property type="evidence" value="ECO:0007669"/>
    <property type="project" value="TreeGrafter"/>
</dbReference>
<dbReference type="PATRIC" id="fig|45056.6.peg.1537"/>
<dbReference type="STRING" id="45056.Lade_1488"/>
<dbReference type="KEGG" id="ladl:NCTC12735_00690"/>
<dbReference type="Pfam" id="PF01476">
    <property type="entry name" value="LysM"/>
    <property type="match status" value="1"/>
</dbReference>
<dbReference type="InterPro" id="IPR036779">
    <property type="entry name" value="LysM_dom_sf"/>
</dbReference>
<dbReference type="CDD" id="cd00118">
    <property type="entry name" value="LysM"/>
    <property type="match status" value="1"/>
</dbReference>
<geneLocation type="plasmid" evidence="4 6">
    <name>11</name>
</geneLocation>
<dbReference type="Gene3D" id="3.10.350.10">
    <property type="entry name" value="LysM domain"/>
    <property type="match status" value="1"/>
</dbReference>
<dbReference type="PROSITE" id="PS51782">
    <property type="entry name" value="LYSM"/>
    <property type="match status" value="1"/>
</dbReference>
<feature type="domain" description="LysM" evidence="2">
    <location>
        <begin position="31"/>
        <end position="75"/>
    </location>
</feature>
<name>A0A0W0R265_9GAMM</name>
<evidence type="ECO:0000259" key="2">
    <source>
        <dbReference type="PROSITE" id="PS51782"/>
    </source>
</evidence>
<comment type="similarity">
    <text evidence="1">Belongs to the E.coli NlpD/Haemophilus LppB family.</text>
</comment>
<evidence type="ECO:0000313" key="5">
    <source>
        <dbReference type="Proteomes" id="UP000054859"/>
    </source>
</evidence>
<dbReference type="GO" id="GO:0009279">
    <property type="term" value="C:cell outer membrane"/>
    <property type="evidence" value="ECO:0007669"/>
    <property type="project" value="TreeGrafter"/>
</dbReference>
<dbReference type="InterPro" id="IPR016047">
    <property type="entry name" value="M23ase_b-sheet_dom"/>
</dbReference>